<sequence>MPPSHGNVAVTSQQQQMAQQMPQQTVMNNRDPKMSPLNISSNPSYAEALAFSSGNTSGGPVMIQNGSGPVAGQAGQFRPVSGPQGPGGHPGHPNHPGGPYHRFAGGPPPEYNNVAAQR</sequence>
<evidence type="ECO:0000313" key="2">
    <source>
        <dbReference type="EMBL" id="OQR71645.1"/>
    </source>
</evidence>
<dbReference type="EMBL" id="MNPL01013958">
    <property type="protein sequence ID" value="OQR71645.1"/>
    <property type="molecule type" value="Genomic_DNA"/>
</dbReference>
<dbReference type="InParanoid" id="A0A1V9XDL9"/>
<organism evidence="2 3">
    <name type="scientific">Tropilaelaps mercedesae</name>
    <dbReference type="NCBI Taxonomy" id="418985"/>
    <lineage>
        <taxon>Eukaryota</taxon>
        <taxon>Metazoa</taxon>
        <taxon>Ecdysozoa</taxon>
        <taxon>Arthropoda</taxon>
        <taxon>Chelicerata</taxon>
        <taxon>Arachnida</taxon>
        <taxon>Acari</taxon>
        <taxon>Parasitiformes</taxon>
        <taxon>Mesostigmata</taxon>
        <taxon>Gamasina</taxon>
        <taxon>Dermanyssoidea</taxon>
        <taxon>Laelapidae</taxon>
        <taxon>Tropilaelaps</taxon>
    </lineage>
</organism>
<evidence type="ECO:0000256" key="1">
    <source>
        <dbReference type="SAM" id="MobiDB-lite"/>
    </source>
</evidence>
<accession>A0A1V9XDL9</accession>
<keyword evidence="3" id="KW-1185">Reference proteome</keyword>
<evidence type="ECO:0000313" key="3">
    <source>
        <dbReference type="Proteomes" id="UP000192247"/>
    </source>
</evidence>
<dbReference type="Proteomes" id="UP000192247">
    <property type="component" value="Unassembled WGS sequence"/>
</dbReference>
<reference evidence="2 3" key="1">
    <citation type="journal article" date="2017" name="Gigascience">
        <title>Draft genome of the honey bee ectoparasitic mite, Tropilaelaps mercedesae, is shaped by the parasitic life history.</title>
        <authorList>
            <person name="Dong X."/>
            <person name="Armstrong S.D."/>
            <person name="Xia D."/>
            <person name="Makepeace B.L."/>
            <person name="Darby A.C."/>
            <person name="Kadowaki T."/>
        </authorList>
    </citation>
    <scope>NUCLEOTIDE SEQUENCE [LARGE SCALE GENOMIC DNA]</scope>
    <source>
        <strain evidence="2">Wuxi-XJTLU</strain>
    </source>
</reference>
<feature type="region of interest" description="Disordered" evidence="1">
    <location>
        <begin position="1"/>
        <end position="118"/>
    </location>
</feature>
<protein>
    <submittedName>
        <fullName evidence="2">Uncharacterized protein</fullName>
    </submittedName>
</protein>
<comment type="caution">
    <text evidence="2">The sequence shown here is derived from an EMBL/GenBank/DDBJ whole genome shotgun (WGS) entry which is preliminary data.</text>
</comment>
<name>A0A1V9XDL9_9ACAR</name>
<dbReference type="OrthoDB" id="5982619at2759"/>
<proteinExistence type="predicted"/>
<dbReference type="AlphaFoldDB" id="A0A1V9XDL9"/>
<gene>
    <name evidence="2" type="ORF">BIW11_10876</name>
</gene>
<feature type="compositionally biased region" description="Low complexity" evidence="1">
    <location>
        <begin position="13"/>
        <end position="24"/>
    </location>
</feature>